<sequence length="491" mass="52664">MRIGTFFAALKSGLAKITAVGLVAFSATFALVLTIASIIPPVGISREVVIVLCAVLAAVVGQLTATATAARFTRRQRRTSEQIRRALNSMPHGLSMFDDNEQLVVCNQLYYSMYDLSPDDVKVGSTLSQVLARRVAKGLFKLDPQEYREKFLKAYREGRTTTAEIDAGRGRLYLITNHPIQGGGWITTHEDITERRAAEKSRIASEHQERRRSATEAAINEFRQGAETLLKTVADSATEMHATAAALLEASGRTTLRAEDAQRTSQEAVTNVETVAAAVEQLSASASEVDERLMRATQIVRVTLDEAYVTNEDIKRLARAADKIGDVVKLIRNIAGQTNLLALNATIEAARSGAAGRGFAVVASEVKALAVQTASATEDISAQILEIQKSTQDSVEAIGRIANRIDEINSHTTSISASVQQQASATGSISHNVTSTARGSKIIDTVLGEVVDAASGTQHSAQTVLTASEAVEKASANLKSEVERFLIKVAM</sequence>
<evidence type="ECO:0000256" key="5">
    <source>
        <dbReference type="PROSITE-ProRule" id="PRU00284"/>
    </source>
</evidence>
<dbReference type="OrthoDB" id="8438531at2"/>
<dbReference type="Pfam" id="PF00015">
    <property type="entry name" value="MCPsignal"/>
    <property type="match status" value="1"/>
</dbReference>
<evidence type="ECO:0000259" key="7">
    <source>
        <dbReference type="PROSITE" id="PS50111"/>
    </source>
</evidence>
<comment type="similarity">
    <text evidence="4">Belongs to the methyl-accepting chemotaxis (MCP) protein family.</text>
</comment>
<evidence type="ECO:0000313" key="9">
    <source>
        <dbReference type="EMBL" id="RDV02203.1"/>
    </source>
</evidence>
<protein>
    <recommendedName>
        <fullName evidence="11">Methyl-accepting chemotaxis protein</fullName>
    </recommendedName>
</protein>
<dbReference type="GO" id="GO:0006935">
    <property type="term" value="P:chemotaxis"/>
    <property type="evidence" value="ECO:0007669"/>
    <property type="project" value="InterPro"/>
</dbReference>
<reference evidence="10" key="1">
    <citation type="submission" date="2018-08" db="EMBL/GenBank/DDBJ databases">
        <authorList>
            <person name="Kim S.-J."/>
            <person name="Jung G.-Y."/>
        </authorList>
    </citation>
    <scope>NUCLEOTIDE SEQUENCE [LARGE SCALE GENOMIC DNA]</scope>
    <source>
        <strain evidence="10">GY_H</strain>
    </source>
</reference>
<dbReference type="RefSeq" id="WP_115518325.1">
    <property type="nucleotide sequence ID" value="NZ_QRGO01000002.1"/>
</dbReference>
<organism evidence="9 10">
    <name type="scientific">Undibacter mobilis</name>
    <dbReference type="NCBI Taxonomy" id="2292256"/>
    <lineage>
        <taxon>Bacteria</taxon>
        <taxon>Pseudomonadati</taxon>
        <taxon>Pseudomonadota</taxon>
        <taxon>Alphaproteobacteria</taxon>
        <taxon>Hyphomicrobiales</taxon>
        <taxon>Nitrobacteraceae</taxon>
        <taxon>Undibacter</taxon>
    </lineage>
</organism>
<dbReference type="EMBL" id="QRGO01000002">
    <property type="protein sequence ID" value="RDV02203.1"/>
    <property type="molecule type" value="Genomic_DNA"/>
</dbReference>
<comment type="caution">
    <text evidence="9">The sequence shown here is derived from an EMBL/GenBank/DDBJ whole genome shotgun (WGS) entry which is preliminary data.</text>
</comment>
<accession>A0A371B439</accession>
<evidence type="ECO:0000256" key="3">
    <source>
        <dbReference type="ARBA" id="ARBA00023224"/>
    </source>
</evidence>
<evidence type="ECO:0008006" key="11">
    <source>
        <dbReference type="Google" id="ProtNLM"/>
    </source>
</evidence>
<dbReference type="InterPro" id="IPR004089">
    <property type="entry name" value="MCPsignal_dom"/>
</dbReference>
<name>A0A371B439_9BRAD</name>
<dbReference type="Gene3D" id="3.30.450.20">
    <property type="entry name" value="PAS domain"/>
    <property type="match status" value="1"/>
</dbReference>
<gene>
    <name evidence="9" type="ORF">DXH78_16565</name>
</gene>
<dbReference type="InterPro" id="IPR000727">
    <property type="entry name" value="T_SNARE_dom"/>
</dbReference>
<dbReference type="Pfam" id="PF12860">
    <property type="entry name" value="PAS_7"/>
    <property type="match status" value="1"/>
</dbReference>
<dbReference type="SUPFAM" id="SSF55785">
    <property type="entry name" value="PYP-like sensor domain (PAS domain)"/>
    <property type="match status" value="1"/>
</dbReference>
<keyword evidence="2" id="KW-1003">Cell membrane</keyword>
<dbReference type="GO" id="GO:0005886">
    <property type="term" value="C:plasma membrane"/>
    <property type="evidence" value="ECO:0007669"/>
    <property type="project" value="UniProtKB-SubCell"/>
</dbReference>
<feature type="domain" description="Methyl-accepting transducer" evidence="7">
    <location>
        <begin position="236"/>
        <end position="475"/>
    </location>
</feature>
<dbReference type="Gene3D" id="1.10.287.950">
    <property type="entry name" value="Methyl-accepting chemotaxis protein"/>
    <property type="match status" value="1"/>
</dbReference>
<proteinExistence type="inferred from homology"/>
<comment type="subcellular location">
    <subcellularLocation>
        <location evidence="1">Cell inner membrane</location>
        <topology evidence="1">Multi-pass membrane protein</topology>
    </subcellularLocation>
</comment>
<feature type="domain" description="T-SNARE coiled-coil homology" evidence="8">
    <location>
        <begin position="388"/>
        <end position="450"/>
    </location>
</feature>
<keyword evidence="2" id="KW-0997">Cell inner membrane</keyword>
<dbReference type="AlphaFoldDB" id="A0A371B439"/>
<keyword evidence="10" id="KW-1185">Reference proteome</keyword>
<dbReference type="SUPFAM" id="SSF58104">
    <property type="entry name" value="Methyl-accepting chemotaxis protein (MCP) signaling domain"/>
    <property type="match status" value="1"/>
</dbReference>
<dbReference type="PROSITE" id="PS50111">
    <property type="entry name" value="CHEMOTAXIS_TRANSDUC_2"/>
    <property type="match status" value="1"/>
</dbReference>
<dbReference type="GO" id="GO:0004888">
    <property type="term" value="F:transmembrane signaling receptor activity"/>
    <property type="evidence" value="ECO:0007669"/>
    <property type="project" value="InterPro"/>
</dbReference>
<evidence type="ECO:0000256" key="6">
    <source>
        <dbReference type="SAM" id="Phobius"/>
    </source>
</evidence>
<dbReference type="PANTHER" id="PTHR32089">
    <property type="entry name" value="METHYL-ACCEPTING CHEMOTAXIS PROTEIN MCPB"/>
    <property type="match status" value="1"/>
</dbReference>
<feature type="transmembrane region" description="Helical" evidence="6">
    <location>
        <begin position="20"/>
        <end position="42"/>
    </location>
</feature>
<evidence type="ECO:0000313" key="10">
    <source>
        <dbReference type="Proteomes" id="UP000263993"/>
    </source>
</evidence>
<dbReference type="InterPro" id="IPR035965">
    <property type="entry name" value="PAS-like_dom_sf"/>
</dbReference>
<keyword evidence="6" id="KW-1133">Transmembrane helix</keyword>
<dbReference type="SMART" id="SM00283">
    <property type="entry name" value="MA"/>
    <property type="match status" value="1"/>
</dbReference>
<evidence type="ECO:0000256" key="4">
    <source>
        <dbReference type="ARBA" id="ARBA00029447"/>
    </source>
</evidence>
<feature type="transmembrane region" description="Helical" evidence="6">
    <location>
        <begin position="48"/>
        <end position="70"/>
    </location>
</feature>
<dbReference type="PRINTS" id="PR00260">
    <property type="entry name" value="CHEMTRNSDUCR"/>
</dbReference>
<evidence type="ECO:0000256" key="2">
    <source>
        <dbReference type="ARBA" id="ARBA00022519"/>
    </source>
</evidence>
<dbReference type="PROSITE" id="PS50192">
    <property type="entry name" value="T_SNARE"/>
    <property type="match status" value="1"/>
</dbReference>
<dbReference type="InterPro" id="IPR004090">
    <property type="entry name" value="Chemotax_Me-accpt_rcpt"/>
</dbReference>
<dbReference type="PANTHER" id="PTHR32089:SF112">
    <property type="entry name" value="LYSOZYME-LIKE PROTEIN-RELATED"/>
    <property type="match status" value="1"/>
</dbReference>
<evidence type="ECO:0000256" key="1">
    <source>
        <dbReference type="ARBA" id="ARBA00004429"/>
    </source>
</evidence>
<dbReference type="GO" id="GO:0007165">
    <property type="term" value="P:signal transduction"/>
    <property type="evidence" value="ECO:0007669"/>
    <property type="project" value="UniProtKB-KW"/>
</dbReference>
<dbReference type="Proteomes" id="UP000263993">
    <property type="component" value="Unassembled WGS sequence"/>
</dbReference>
<evidence type="ECO:0000259" key="8">
    <source>
        <dbReference type="PROSITE" id="PS50192"/>
    </source>
</evidence>
<keyword evidence="6" id="KW-0472">Membrane</keyword>
<keyword evidence="3 5" id="KW-0807">Transducer</keyword>
<keyword evidence="6" id="KW-0812">Transmembrane</keyword>